<proteinExistence type="predicted"/>
<evidence type="ECO:0000259" key="2">
    <source>
        <dbReference type="Pfam" id="PF12697"/>
    </source>
</evidence>
<dbReference type="SUPFAM" id="SSF53474">
    <property type="entry name" value="alpha/beta-Hydrolases"/>
    <property type="match status" value="1"/>
</dbReference>
<name>A0AAW9SX53_CORAY</name>
<dbReference type="InterPro" id="IPR000073">
    <property type="entry name" value="AB_hydrolase_1"/>
</dbReference>
<dbReference type="Pfam" id="PF12697">
    <property type="entry name" value="Abhydrolase_6"/>
    <property type="match status" value="1"/>
</dbReference>
<evidence type="ECO:0000313" key="3">
    <source>
        <dbReference type="EMBL" id="MEO3717235.1"/>
    </source>
</evidence>
<reference evidence="3" key="1">
    <citation type="submission" date="2023-05" db="EMBL/GenBank/DDBJ databases">
        <authorList>
            <person name="Du J."/>
        </authorList>
    </citation>
    <scope>NUCLEOTIDE SEQUENCE</scope>
    <source>
        <strain evidence="3">UMB1064</strain>
    </source>
</reference>
<feature type="domain" description="AB hydrolase-1" evidence="2">
    <location>
        <begin position="60"/>
        <end position="281"/>
    </location>
</feature>
<dbReference type="AlphaFoldDB" id="A0AAW9SX53"/>
<dbReference type="Proteomes" id="UP001223646">
    <property type="component" value="Unassembled WGS sequence"/>
</dbReference>
<dbReference type="GO" id="GO:0016787">
    <property type="term" value="F:hydrolase activity"/>
    <property type="evidence" value="ECO:0007669"/>
    <property type="project" value="UniProtKB-KW"/>
</dbReference>
<keyword evidence="3" id="KW-0378">Hydrolase</keyword>
<organism evidence="3 4">
    <name type="scientific">Corynebacterium amycolatum</name>
    <dbReference type="NCBI Taxonomy" id="43765"/>
    <lineage>
        <taxon>Bacteria</taxon>
        <taxon>Bacillati</taxon>
        <taxon>Actinomycetota</taxon>
        <taxon>Actinomycetes</taxon>
        <taxon>Mycobacteriales</taxon>
        <taxon>Corynebacteriaceae</taxon>
        <taxon>Corynebacterium</taxon>
    </lineage>
</organism>
<feature type="region of interest" description="Disordered" evidence="1">
    <location>
        <begin position="319"/>
        <end position="343"/>
    </location>
</feature>
<dbReference type="Gene3D" id="3.40.50.1820">
    <property type="entry name" value="alpha/beta hydrolase"/>
    <property type="match status" value="1"/>
</dbReference>
<dbReference type="RefSeq" id="WP_284825784.1">
    <property type="nucleotide sequence ID" value="NZ_JASOOY020000020.1"/>
</dbReference>
<comment type="caution">
    <text evidence="3">The sequence shown here is derived from an EMBL/GenBank/DDBJ whole genome shotgun (WGS) entry which is preliminary data.</text>
</comment>
<dbReference type="InterPro" id="IPR029058">
    <property type="entry name" value="AB_hydrolase_fold"/>
</dbReference>
<evidence type="ECO:0000256" key="1">
    <source>
        <dbReference type="SAM" id="MobiDB-lite"/>
    </source>
</evidence>
<protein>
    <submittedName>
        <fullName evidence="3">Alpha/beta fold hydrolase</fullName>
    </submittedName>
</protein>
<accession>A0AAW9SX53</accession>
<sequence length="362" mass="40385">MDDYSPSTRVFGPLLRAFPQAYLRSLRHPEWIPHGVQDVREILDGKVTPDLDGYNGRTPIVLVHGTWMNSFNSFAMLGPFLARNRPVFSLDYGSDPAALVSRLRSVKATTDLNDALAEVTDLLDRFRAQLSLPRIDLIGHSQGGLHCRSYANASIDSLYDDALNHGLNEEDAEQFASDNSPVRAVISLAGNHRGTTAWGMRRRLSALERCGLPMHKLVDRLVGRACIQQLLDSDYIATLNRAARGITRRGPHYLNIGTPFDTVVRPWTGAFLPEQEGHHITNVNNATGGGDWSDHLALLYSPNTLELIHEFLDELDRAEEGGTEDSSTNKQTPRHVRQRVLPMYGALPTRLGRRRLGRRGQI</sequence>
<reference evidence="3" key="2">
    <citation type="submission" date="2024-05" db="EMBL/GenBank/DDBJ databases">
        <authorList>
            <person name="Wolfe A."/>
        </authorList>
    </citation>
    <scope>NUCLEOTIDE SEQUENCE</scope>
    <source>
        <strain evidence="3">UMB1064</strain>
    </source>
</reference>
<gene>
    <name evidence="3" type="ORF">QP460_006505</name>
</gene>
<evidence type="ECO:0000313" key="4">
    <source>
        <dbReference type="Proteomes" id="UP001223646"/>
    </source>
</evidence>
<dbReference type="EMBL" id="JASOOY020000020">
    <property type="protein sequence ID" value="MEO3717235.1"/>
    <property type="molecule type" value="Genomic_DNA"/>
</dbReference>